<feature type="signal peptide" evidence="1">
    <location>
        <begin position="1"/>
        <end position="30"/>
    </location>
</feature>
<dbReference type="GeneID" id="6497472"/>
<evidence type="ECO:0000256" key="1">
    <source>
        <dbReference type="SAM" id="SignalP"/>
    </source>
</evidence>
<dbReference type="InterPro" id="IPR036880">
    <property type="entry name" value="Kunitz_BPTI_sf"/>
</dbReference>
<feature type="domain" description="BPTI/Kunitz inhibitor" evidence="2">
    <location>
        <begin position="41"/>
        <end position="97"/>
    </location>
</feature>
<dbReference type="InParanoid" id="B3MP60"/>
<dbReference type="SMART" id="SM00131">
    <property type="entry name" value="KU"/>
    <property type="match status" value="1"/>
</dbReference>
<accession>B3MP60</accession>
<dbReference type="OrthoDB" id="5950222at2759"/>
<dbReference type="HOGENOM" id="CLU_2280270_0_0_1"/>
<dbReference type="Gene3D" id="4.10.410.10">
    <property type="entry name" value="Pancreatic trypsin inhibitor Kunitz domain"/>
    <property type="match status" value="1"/>
</dbReference>
<reference evidence="3 4" key="1">
    <citation type="journal article" date="2007" name="Nature">
        <title>Evolution of genes and genomes on the Drosophila phylogeny.</title>
        <authorList>
            <consortium name="Drosophila 12 Genomes Consortium"/>
            <person name="Clark A.G."/>
            <person name="Eisen M.B."/>
            <person name="Smith D.R."/>
            <person name="Bergman C.M."/>
            <person name="Oliver B."/>
            <person name="Markow T.A."/>
            <person name="Kaufman T.C."/>
            <person name="Kellis M."/>
            <person name="Gelbart W."/>
            <person name="Iyer V.N."/>
            <person name="Pollard D.A."/>
            <person name="Sackton T.B."/>
            <person name="Larracuente A.M."/>
            <person name="Singh N.D."/>
            <person name="Abad J.P."/>
            <person name="Abt D.N."/>
            <person name="Adryan B."/>
            <person name="Aguade M."/>
            <person name="Akashi H."/>
            <person name="Anderson W.W."/>
            <person name="Aquadro C.F."/>
            <person name="Ardell D.H."/>
            <person name="Arguello R."/>
            <person name="Artieri C.G."/>
            <person name="Barbash D.A."/>
            <person name="Barker D."/>
            <person name="Barsanti P."/>
            <person name="Batterham P."/>
            <person name="Batzoglou S."/>
            <person name="Begun D."/>
            <person name="Bhutkar A."/>
            <person name="Blanco E."/>
            <person name="Bosak S.A."/>
            <person name="Bradley R.K."/>
            <person name="Brand A.D."/>
            <person name="Brent M.R."/>
            <person name="Brooks A.N."/>
            <person name="Brown R.H."/>
            <person name="Butlin R.K."/>
            <person name="Caggese C."/>
            <person name="Calvi B.R."/>
            <person name="Bernardo de Carvalho A."/>
            <person name="Caspi A."/>
            <person name="Castrezana S."/>
            <person name="Celniker S.E."/>
            <person name="Chang J.L."/>
            <person name="Chapple C."/>
            <person name="Chatterji S."/>
            <person name="Chinwalla A."/>
            <person name="Civetta A."/>
            <person name="Clifton S.W."/>
            <person name="Comeron J.M."/>
            <person name="Costello J.C."/>
            <person name="Coyne J.A."/>
            <person name="Daub J."/>
            <person name="David R.G."/>
            <person name="Delcher A.L."/>
            <person name="Delehaunty K."/>
            <person name="Do C.B."/>
            <person name="Ebling H."/>
            <person name="Edwards K."/>
            <person name="Eickbush T."/>
            <person name="Evans J.D."/>
            <person name="Filipski A."/>
            <person name="Findeiss S."/>
            <person name="Freyhult E."/>
            <person name="Fulton L."/>
            <person name="Fulton R."/>
            <person name="Garcia A.C."/>
            <person name="Gardiner A."/>
            <person name="Garfield D.A."/>
            <person name="Garvin B.E."/>
            <person name="Gibson G."/>
            <person name="Gilbert D."/>
            <person name="Gnerre S."/>
            <person name="Godfrey J."/>
            <person name="Good R."/>
            <person name="Gotea V."/>
            <person name="Gravely B."/>
            <person name="Greenberg A.J."/>
            <person name="Griffiths-Jones S."/>
            <person name="Gross S."/>
            <person name="Guigo R."/>
            <person name="Gustafson E.A."/>
            <person name="Haerty W."/>
            <person name="Hahn M.W."/>
            <person name="Halligan D.L."/>
            <person name="Halpern A.L."/>
            <person name="Halter G.M."/>
            <person name="Han M.V."/>
            <person name="Heger A."/>
            <person name="Hillier L."/>
            <person name="Hinrichs A.S."/>
            <person name="Holmes I."/>
            <person name="Hoskins R.A."/>
            <person name="Hubisz M.J."/>
            <person name="Hultmark D."/>
            <person name="Huntley M.A."/>
            <person name="Jaffe D.B."/>
            <person name="Jagadeeshan S."/>
            <person name="Jeck W.R."/>
            <person name="Johnson J."/>
            <person name="Jones C.D."/>
            <person name="Jordan W.C."/>
            <person name="Karpen G.H."/>
            <person name="Kataoka E."/>
            <person name="Keightley P.D."/>
            <person name="Kheradpour P."/>
            <person name="Kirkness E.F."/>
            <person name="Koerich L.B."/>
            <person name="Kristiansen K."/>
            <person name="Kudrna D."/>
            <person name="Kulathinal R.J."/>
            <person name="Kumar S."/>
            <person name="Kwok R."/>
            <person name="Lander E."/>
            <person name="Langley C.H."/>
            <person name="Lapoint R."/>
            <person name="Lazzaro B.P."/>
            <person name="Lee S.J."/>
            <person name="Levesque L."/>
            <person name="Li R."/>
            <person name="Lin C.F."/>
            <person name="Lin M.F."/>
            <person name="Lindblad-Toh K."/>
            <person name="Llopart A."/>
            <person name="Long M."/>
            <person name="Low L."/>
            <person name="Lozovsky E."/>
            <person name="Lu J."/>
            <person name="Luo M."/>
            <person name="Machado C.A."/>
            <person name="Makalowski W."/>
            <person name="Marzo M."/>
            <person name="Matsuda M."/>
            <person name="Matzkin L."/>
            <person name="McAllister B."/>
            <person name="McBride C.S."/>
            <person name="McKernan B."/>
            <person name="McKernan K."/>
            <person name="Mendez-Lago M."/>
            <person name="Minx P."/>
            <person name="Mollenhauer M.U."/>
            <person name="Montooth K."/>
            <person name="Mount S.M."/>
            <person name="Mu X."/>
            <person name="Myers E."/>
            <person name="Negre B."/>
            <person name="Newfeld S."/>
            <person name="Nielsen R."/>
            <person name="Noor M.A."/>
            <person name="O'Grady P."/>
            <person name="Pachter L."/>
            <person name="Papaceit M."/>
            <person name="Parisi M.J."/>
            <person name="Parisi M."/>
            <person name="Parts L."/>
            <person name="Pedersen J.S."/>
            <person name="Pesole G."/>
            <person name="Phillippy A.M."/>
            <person name="Ponting C.P."/>
            <person name="Pop M."/>
            <person name="Porcelli D."/>
            <person name="Powell J.R."/>
            <person name="Prohaska S."/>
            <person name="Pruitt K."/>
            <person name="Puig M."/>
            <person name="Quesneville H."/>
            <person name="Ram K.R."/>
            <person name="Rand D."/>
            <person name="Rasmussen M.D."/>
            <person name="Reed L.K."/>
            <person name="Reenan R."/>
            <person name="Reily A."/>
            <person name="Remington K.A."/>
            <person name="Rieger T.T."/>
            <person name="Ritchie M.G."/>
            <person name="Robin C."/>
            <person name="Rogers Y.H."/>
            <person name="Rohde C."/>
            <person name="Rozas J."/>
            <person name="Rubenfield M.J."/>
            <person name="Ruiz A."/>
            <person name="Russo S."/>
            <person name="Salzberg S.L."/>
            <person name="Sanchez-Gracia A."/>
            <person name="Saranga D.J."/>
            <person name="Sato H."/>
            <person name="Schaeffer S.W."/>
            <person name="Schatz M.C."/>
            <person name="Schlenke T."/>
            <person name="Schwartz R."/>
            <person name="Segarra C."/>
            <person name="Singh R.S."/>
            <person name="Sirot L."/>
            <person name="Sirota M."/>
            <person name="Sisneros N.B."/>
            <person name="Smith C.D."/>
            <person name="Smith T.F."/>
            <person name="Spieth J."/>
            <person name="Stage D.E."/>
            <person name="Stark A."/>
            <person name="Stephan W."/>
            <person name="Strausberg R.L."/>
            <person name="Strempel S."/>
            <person name="Sturgill D."/>
            <person name="Sutton G."/>
            <person name="Sutton G.G."/>
            <person name="Tao W."/>
            <person name="Teichmann S."/>
            <person name="Tobari Y.N."/>
            <person name="Tomimura Y."/>
            <person name="Tsolas J.M."/>
            <person name="Valente V.L."/>
            <person name="Venter E."/>
            <person name="Venter J.C."/>
            <person name="Vicario S."/>
            <person name="Vieira F.G."/>
            <person name="Vilella A.J."/>
            <person name="Villasante A."/>
            <person name="Walenz B."/>
            <person name="Wang J."/>
            <person name="Wasserman M."/>
            <person name="Watts T."/>
            <person name="Wilson D."/>
            <person name="Wilson R.K."/>
            <person name="Wing R.A."/>
            <person name="Wolfner M.F."/>
            <person name="Wong A."/>
            <person name="Wong G.K."/>
            <person name="Wu C.I."/>
            <person name="Wu G."/>
            <person name="Yamamoto D."/>
            <person name="Yang H.P."/>
            <person name="Yang S.P."/>
            <person name="Yorke J.A."/>
            <person name="Yoshida K."/>
            <person name="Zdobnov E."/>
            <person name="Zhang P."/>
            <person name="Zhang Y."/>
            <person name="Zimin A.V."/>
            <person name="Baldwin J."/>
            <person name="Abdouelleil A."/>
            <person name="Abdulkadir J."/>
            <person name="Abebe A."/>
            <person name="Abera B."/>
            <person name="Abreu J."/>
            <person name="Acer S.C."/>
            <person name="Aftuck L."/>
            <person name="Alexander A."/>
            <person name="An P."/>
            <person name="Anderson E."/>
            <person name="Anderson S."/>
            <person name="Arachi H."/>
            <person name="Azer M."/>
            <person name="Bachantsang P."/>
            <person name="Barry A."/>
            <person name="Bayul T."/>
            <person name="Berlin A."/>
            <person name="Bessette D."/>
            <person name="Bloom T."/>
            <person name="Blye J."/>
            <person name="Boguslavskiy L."/>
            <person name="Bonnet C."/>
            <person name="Boukhgalter B."/>
            <person name="Bourzgui I."/>
            <person name="Brown A."/>
            <person name="Cahill P."/>
            <person name="Channer S."/>
            <person name="Cheshatsang Y."/>
            <person name="Chuda L."/>
            <person name="Citroen M."/>
            <person name="Collymore A."/>
            <person name="Cooke P."/>
            <person name="Costello M."/>
            <person name="D'Aco K."/>
            <person name="Daza R."/>
            <person name="De Haan G."/>
            <person name="DeGray S."/>
            <person name="DeMaso C."/>
            <person name="Dhargay N."/>
            <person name="Dooley K."/>
            <person name="Dooley E."/>
            <person name="Doricent M."/>
            <person name="Dorje P."/>
            <person name="Dorjee K."/>
            <person name="Dupes A."/>
            <person name="Elong R."/>
            <person name="Falk J."/>
            <person name="Farina A."/>
            <person name="Faro S."/>
            <person name="Ferguson D."/>
            <person name="Fisher S."/>
            <person name="Foley C.D."/>
            <person name="Franke A."/>
            <person name="Friedrich D."/>
            <person name="Gadbois L."/>
            <person name="Gearin G."/>
            <person name="Gearin C.R."/>
            <person name="Giannoukos G."/>
            <person name="Goode T."/>
            <person name="Graham J."/>
            <person name="Grandbois E."/>
            <person name="Grewal S."/>
            <person name="Gyaltsen K."/>
            <person name="Hafez N."/>
            <person name="Hagos B."/>
            <person name="Hall J."/>
            <person name="Henson C."/>
            <person name="Hollinger A."/>
            <person name="Honan T."/>
            <person name="Huard M.D."/>
            <person name="Hughes L."/>
            <person name="Hurhula B."/>
            <person name="Husby M.E."/>
            <person name="Kamat A."/>
            <person name="Kanga B."/>
            <person name="Kashin S."/>
            <person name="Khazanovich D."/>
            <person name="Kisner P."/>
            <person name="Lance K."/>
            <person name="Lara M."/>
            <person name="Lee W."/>
            <person name="Lennon N."/>
            <person name="Letendre F."/>
            <person name="LeVine R."/>
            <person name="Lipovsky A."/>
            <person name="Liu X."/>
            <person name="Liu J."/>
            <person name="Liu S."/>
            <person name="Lokyitsang T."/>
            <person name="Lokyitsang Y."/>
            <person name="Lubonja R."/>
            <person name="Lui A."/>
            <person name="MacDonald P."/>
            <person name="Magnisalis V."/>
            <person name="Maru K."/>
            <person name="Matthews C."/>
            <person name="McCusker W."/>
            <person name="McDonough S."/>
            <person name="Mehta T."/>
            <person name="Meldrim J."/>
            <person name="Meneus L."/>
            <person name="Mihai O."/>
            <person name="Mihalev A."/>
            <person name="Mihova T."/>
            <person name="Mittelman R."/>
            <person name="Mlenga V."/>
            <person name="Montmayeur A."/>
            <person name="Mulrain L."/>
            <person name="Navidi A."/>
            <person name="Naylor J."/>
            <person name="Negash T."/>
            <person name="Nguyen T."/>
            <person name="Nguyen N."/>
            <person name="Nicol R."/>
            <person name="Norbu C."/>
            <person name="Norbu N."/>
            <person name="Novod N."/>
            <person name="O'Neill B."/>
            <person name="Osman S."/>
            <person name="Markiewicz E."/>
            <person name="Oyono O.L."/>
            <person name="Patti C."/>
            <person name="Phunkhang P."/>
            <person name="Pierre F."/>
            <person name="Priest M."/>
            <person name="Raghuraman S."/>
            <person name="Rege F."/>
            <person name="Reyes R."/>
            <person name="Rise C."/>
            <person name="Rogov P."/>
            <person name="Ross K."/>
            <person name="Ryan E."/>
            <person name="Settipalli S."/>
            <person name="Shea T."/>
            <person name="Sherpa N."/>
            <person name="Shi L."/>
            <person name="Shih D."/>
            <person name="Sparrow T."/>
            <person name="Spaulding J."/>
            <person name="Stalker J."/>
            <person name="Stange-Thomann N."/>
            <person name="Stavropoulos S."/>
            <person name="Stone C."/>
            <person name="Strader C."/>
            <person name="Tesfaye S."/>
            <person name="Thomson T."/>
            <person name="Thoulutsang Y."/>
            <person name="Thoulutsang D."/>
            <person name="Topham K."/>
            <person name="Topping I."/>
            <person name="Tsamla T."/>
            <person name="Vassiliev H."/>
            <person name="Vo A."/>
            <person name="Wangchuk T."/>
            <person name="Wangdi T."/>
            <person name="Weiand M."/>
            <person name="Wilkinson J."/>
            <person name="Wilson A."/>
            <person name="Yadav S."/>
            <person name="Young G."/>
            <person name="Yu Q."/>
            <person name="Zembek L."/>
            <person name="Zhong D."/>
            <person name="Zimmer A."/>
            <person name="Zwirko Z."/>
            <person name="Jaffe D.B."/>
            <person name="Alvarez P."/>
            <person name="Brockman W."/>
            <person name="Butler J."/>
            <person name="Chin C."/>
            <person name="Gnerre S."/>
            <person name="Grabherr M."/>
            <person name="Kleber M."/>
            <person name="Mauceli E."/>
            <person name="MacCallum I."/>
        </authorList>
    </citation>
    <scope>NUCLEOTIDE SEQUENCE [LARGE SCALE GENOMIC DNA]</scope>
    <source>
        <strain evidence="4">Tucson 14024-0371.13</strain>
    </source>
</reference>
<name>B3MP60_DROAN</name>
<proteinExistence type="predicted"/>
<dbReference type="EMBL" id="CH902620">
    <property type="protein sequence ID" value="EDV31226.1"/>
    <property type="molecule type" value="Genomic_DNA"/>
</dbReference>
<evidence type="ECO:0000313" key="3">
    <source>
        <dbReference type="EMBL" id="EDV31226.1"/>
    </source>
</evidence>
<gene>
    <name evidence="3" type="primary">Dana\GF14650</name>
    <name evidence="3" type="synonym">dana_GLEANR_15413</name>
    <name evidence="3" type="ORF">GF14650</name>
</gene>
<dbReference type="PhylomeDB" id="B3MP60"/>
<dbReference type="KEGG" id="dan:6497472"/>
<dbReference type="GO" id="GO:0004867">
    <property type="term" value="F:serine-type endopeptidase inhibitor activity"/>
    <property type="evidence" value="ECO:0007669"/>
    <property type="project" value="InterPro"/>
</dbReference>
<dbReference type="AlphaFoldDB" id="B3MP60"/>
<organism evidence="3 4">
    <name type="scientific">Drosophila ananassae</name>
    <name type="common">Fruit fly</name>
    <dbReference type="NCBI Taxonomy" id="7217"/>
    <lineage>
        <taxon>Eukaryota</taxon>
        <taxon>Metazoa</taxon>
        <taxon>Ecdysozoa</taxon>
        <taxon>Arthropoda</taxon>
        <taxon>Hexapoda</taxon>
        <taxon>Insecta</taxon>
        <taxon>Pterygota</taxon>
        <taxon>Neoptera</taxon>
        <taxon>Endopterygota</taxon>
        <taxon>Diptera</taxon>
        <taxon>Brachycera</taxon>
        <taxon>Muscomorpha</taxon>
        <taxon>Ephydroidea</taxon>
        <taxon>Drosophilidae</taxon>
        <taxon>Drosophila</taxon>
        <taxon>Sophophora</taxon>
    </lineage>
</organism>
<evidence type="ECO:0000313" key="4">
    <source>
        <dbReference type="Proteomes" id="UP000007801"/>
    </source>
</evidence>
<keyword evidence="1" id="KW-0732">Signal</keyword>
<evidence type="ECO:0000259" key="2">
    <source>
        <dbReference type="SMART" id="SM00131"/>
    </source>
</evidence>
<dbReference type="FunCoup" id="B3MP60">
    <property type="interactions" value="2"/>
</dbReference>
<dbReference type="SUPFAM" id="SSF57362">
    <property type="entry name" value="BPTI-like"/>
    <property type="match status" value="1"/>
</dbReference>
<feature type="chain" id="PRO_5002791022" description="BPTI/Kunitz inhibitor domain-containing protein" evidence="1">
    <location>
        <begin position="31"/>
        <end position="110"/>
    </location>
</feature>
<keyword evidence="4" id="KW-1185">Reference proteome</keyword>
<protein>
    <recommendedName>
        <fullName evidence="2">BPTI/Kunitz inhibitor domain-containing protein</fullName>
    </recommendedName>
</protein>
<sequence length="110" mass="12309">MSRPKPPLVVLSLWLVVLLGVLLHYHPAEARYVGSSQSIPDICNQPPPRSDGVGTIEFEGFYYDPATFDCQKYSIGSRRLKPGQSFGSLQDCVTTCIRGFGRNKDRYVNE</sequence>
<dbReference type="Proteomes" id="UP000007801">
    <property type="component" value="Unassembled WGS sequence"/>
</dbReference>
<dbReference type="InterPro" id="IPR002223">
    <property type="entry name" value="Kunitz_BPTI"/>
</dbReference>
<dbReference type="OMA" id="MYSIGAC"/>